<organism evidence="2 3">
    <name type="scientific">Zingiber officinale</name>
    <name type="common">Ginger</name>
    <name type="synonym">Amomum zingiber</name>
    <dbReference type="NCBI Taxonomy" id="94328"/>
    <lineage>
        <taxon>Eukaryota</taxon>
        <taxon>Viridiplantae</taxon>
        <taxon>Streptophyta</taxon>
        <taxon>Embryophyta</taxon>
        <taxon>Tracheophyta</taxon>
        <taxon>Spermatophyta</taxon>
        <taxon>Magnoliopsida</taxon>
        <taxon>Liliopsida</taxon>
        <taxon>Zingiberales</taxon>
        <taxon>Zingiberaceae</taxon>
        <taxon>Zingiber</taxon>
    </lineage>
</organism>
<evidence type="ECO:0000313" key="2">
    <source>
        <dbReference type="EMBL" id="KAG6476409.1"/>
    </source>
</evidence>
<dbReference type="PANTHER" id="PTHR34461">
    <property type="entry name" value="EXPRESSED PROTEIN"/>
    <property type="match status" value="1"/>
</dbReference>
<dbReference type="AlphaFoldDB" id="A0A8J5EXD1"/>
<dbReference type="EMBL" id="JACMSC010000018">
    <property type="protein sequence ID" value="KAG6476409.1"/>
    <property type="molecule type" value="Genomic_DNA"/>
</dbReference>
<dbReference type="Proteomes" id="UP000734854">
    <property type="component" value="Unassembled WGS sequence"/>
</dbReference>
<dbReference type="OrthoDB" id="766405at2759"/>
<sequence length="729" mass="81762">MAKSKRQTRPAPPAQGVFTRSRAEIFVRRTRSGLVRTELDRRSALRPLDRSSAAYDADSSAFIKDLRARRIFSPASISVEVSPQKTDVIVPICREKLKDDDGEVGEIRQRGGVVEEMPGKPDVPMEEPMEEAVKAVGQPDVSEQERIQEAVEQKDAPEEESIQKTPLDDQNCMEVEAMDESRLDVLVEELILKAEKGVEQPDVPEVDLIQCSPPDNQNIMELETVLENKADGNLDLDLLPKTIPDVPEENMFQKTPPDPQNSMENNTLNRNRITDVPQAGYGGKLESAHHTKSRPFSCSKLVRNPSSFSYRRLLPFLMNLANDNLDVKEVVSCKNYPMKEDNFMEDRKSVQNGQLLVAGLKCSIPLEPNETSYKMKNKISASPEKLPETNASPEEISQRNDRPENIAETNACPEGIQETNARPDKIAEINASLEKITETNVNPEESLQRNARHEKLAETNASPEAIAETSASSLLIPLDGVLNGFGVPRINLVDQRRMNDNEVKFESFVNNSIVESKLQCSPSCSPPAVHEALSKEFAGNMQALSCLPRKPKFDQSMLGHVLQIDRKSRPGMLPWGFPHSLERHELAPRKGIMKKHTRGCKGICLCLDCVSFRIHSDRAFDFSRKQMEQADEIILGLIKELTGLRNLVERSVGAGTSVLLQLNQELLQGACLRALRAEETAKKRCKQMFDDLRGHCRIPGPRVTFAESVEERTLPQEKHELEMIWERSS</sequence>
<feature type="region of interest" description="Disordered" evidence="1">
    <location>
        <begin position="380"/>
        <end position="410"/>
    </location>
</feature>
<feature type="compositionally biased region" description="Basic and acidic residues" evidence="1">
    <location>
        <begin position="396"/>
        <end position="405"/>
    </location>
</feature>
<gene>
    <name evidence="2" type="ORF">ZIOFF_065649</name>
</gene>
<evidence type="ECO:0000256" key="1">
    <source>
        <dbReference type="SAM" id="MobiDB-lite"/>
    </source>
</evidence>
<protein>
    <submittedName>
        <fullName evidence="2">Uncharacterized protein</fullName>
    </submittedName>
</protein>
<dbReference type="PANTHER" id="PTHR34461:SF4">
    <property type="entry name" value="OS01G0101800 PROTEIN"/>
    <property type="match status" value="1"/>
</dbReference>
<keyword evidence="3" id="KW-1185">Reference proteome</keyword>
<accession>A0A8J5EXD1</accession>
<name>A0A8J5EXD1_ZINOF</name>
<reference evidence="2 3" key="1">
    <citation type="submission" date="2020-08" db="EMBL/GenBank/DDBJ databases">
        <title>Plant Genome Project.</title>
        <authorList>
            <person name="Zhang R.-G."/>
        </authorList>
    </citation>
    <scope>NUCLEOTIDE SEQUENCE [LARGE SCALE GENOMIC DNA]</scope>
    <source>
        <tissue evidence="2">Rhizome</tissue>
    </source>
</reference>
<comment type="caution">
    <text evidence="2">The sequence shown here is derived from an EMBL/GenBank/DDBJ whole genome shotgun (WGS) entry which is preliminary data.</text>
</comment>
<evidence type="ECO:0000313" key="3">
    <source>
        <dbReference type="Proteomes" id="UP000734854"/>
    </source>
</evidence>
<proteinExistence type="predicted"/>